<dbReference type="EC" id="2.1.1.-" evidence="2"/>
<gene>
    <name evidence="2" type="ORF">NWE54_00425</name>
</gene>
<dbReference type="Pfam" id="PF13692">
    <property type="entry name" value="Glyco_trans_1_4"/>
    <property type="match status" value="1"/>
</dbReference>
<accession>A0A9E7ZLD0</accession>
<dbReference type="InterPro" id="IPR013217">
    <property type="entry name" value="Methyltransf_12"/>
</dbReference>
<evidence type="ECO:0000313" key="2">
    <source>
        <dbReference type="EMBL" id="UZF87303.1"/>
    </source>
</evidence>
<organism evidence="2">
    <name type="scientific">Bosea sp. NBC_00436</name>
    <dbReference type="NCBI Taxonomy" id="2969620"/>
    <lineage>
        <taxon>Bacteria</taxon>
        <taxon>Pseudomonadati</taxon>
        <taxon>Pseudomonadota</taxon>
        <taxon>Alphaproteobacteria</taxon>
        <taxon>Hyphomicrobiales</taxon>
        <taxon>Boseaceae</taxon>
        <taxon>Bosea</taxon>
    </lineage>
</organism>
<keyword evidence="2" id="KW-0808">Transferase</keyword>
<feature type="domain" description="Methyltransferase type 12" evidence="1">
    <location>
        <begin position="536"/>
        <end position="633"/>
    </location>
</feature>
<dbReference type="Gene3D" id="3.40.50.150">
    <property type="entry name" value="Vaccinia Virus protein VP39"/>
    <property type="match status" value="2"/>
</dbReference>
<keyword evidence="2" id="KW-0489">Methyltransferase</keyword>
<dbReference type="CDD" id="cd03801">
    <property type="entry name" value="GT4_PimA-like"/>
    <property type="match status" value="1"/>
</dbReference>
<dbReference type="PANTHER" id="PTHR12526">
    <property type="entry name" value="GLYCOSYLTRANSFERASE"/>
    <property type="match status" value="1"/>
</dbReference>
<dbReference type="InterPro" id="IPR029063">
    <property type="entry name" value="SAM-dependent_MTases_sf"/>
</dbReference>
<evidence type="ECO:0000259" key="1">
    <source>
        <dbReference type="Pfam" id="PF08242"/>
    </source>
</evidence>
<proteinExistence type="predicted"/>
<dbReference type="SUPFAM" id="SSF53756">
    <property type="entry name" value="UDP-Glycosyltransferase/glycogen phosphorylase"/>
    <property type="match status" value="1"/>
</dbReference>
<dbReference type="SUPFAM" id="SSF53335">
    <property type="entry name" value="S-adenosyl-L-methionine-dependent methyltransferases"/>
    <property type="match status" value="2"/>
</dbReference>
<dbReference type="GO" id="GO:0008168">
    <property type="term" value="F:methyltransferase activity"/>
    <property type="evidence" value="ECO:0007669"/>
    <property type="project" value="UniProtKB-KW"/>
</dbReference>
<dbReference type="Pfam" id="PF08242">
    <property type="entry name" value="Methyltransf_12"/>
    <property type="match status" value="1"/>
</dbReference>
<reference evidence="2" key="1">
    <citation type="submission" date="2022-08" db="EMBL/GenBank/DDBJ databases">
        <title>Complete Genome Sequences of 2 Bosea sp. soil isolates.</title>
        <authorList>
            <person name="Alvarez Arevalo M."/>
            <person name="Sterndorff E.B."/>
            <person name="Faurdal D."/>
            <person name="Joergensen T.S."/>
            <person name="Weber T."/>
        </authorList>
    </citation>
    <scope>NUCLEOTIDE SEQUENCE</scope>
    <source>
        <strain evidence="2">NBC_00436</strain>
    </source>
</reference>
<protein>
    <submittedName>
        <fullName evidence="2">Class I SAM-dependent methyltransferase</fullName>
        <ecNumber evidence="2">2.1.1.-</ecNumber>
    </submittedName>
</protein>
<dbReference type="EMBL" id="CP102774">
    <property type="protein sequence ID" value="UZF87303.1"/>
    <property type="molecule type" value="Genomic_DNA"/>
</dbReference>
<dbReference type="CDD" id="cd02440">
    <property type="entry name" value="AdoMet_MTases"/>
    <property type="match status" value="1"/>
</dbReference>
<dbReference type="Gene3D" id="3.40.50.2000">
    <property type="entry name" value="Glycogen Phosphorylase B"/>
    <property type="match status" value="2"/>
</dbReference>
<dbReference type="GO" id="GO:0032259">
    <property type="term" value="P:methylation"/>
    <property type="evidence" value="ECO:0007669"/>
    <property type="project" value="UniProtKB-KW"/>
</dbReference>
<sequence>MARLAAGCSVGCVIEIGSFHGKSAVALALGAREAAFRKSEIYCIEPHRNFVGVYGGVFGPKDRGSFYRTMLETGRFEDVALVGLTSAEVAPAWKLPVGLLFIDGDHRYEAVRSDFDLWKPHLSRNAVVVFDDAKDPAIGPARFVQELLEIGEFVKIEECGKLVALRQKPRTMDLLVACDHVVLSGGLLRFDRVAAAIAKDGHRLSFVTMGSEPAARRTGVAVLTLEEAQAKQWDCVMVPGAGFPPATIASFNVFRKPNFGQRVQHVLNDQTRREAFRAVNEALEPHVVIFNNEHWPVGSFTDFTADQFHFLFGAVDTARFRPSTARKPDGGRWFVGGLANKNPVPLIEAVGGMNDVVLMLFGMDNQILAQRYTHLIEEGGLKLAGVLDENGLPSFYQDLDCVVTTEIFAGWGNLAAEAMASGIPVICTRAGTMAFARDGETAIVIDEPTPEQLRSQMERLRADPSLGRLLAGNARRCIEAFDWQTYSGSLIDLCRHDGTKHYFHAPELGLYGKWPVEDRLEGLLPLIEQAPGSVVLDLGAAEGLIAKTFLDAGASLLHGFEIDASRVERARKLTADHGDKAVFAADDLSNWSRFVENQPRLRSSYDIVLFLGVHHHLPAATRNDTLRGAAQLARRFFAYRAPETVRVAEDVDAILDGLDFKVTCALEGRAGMGGSRIYERVSR</sequence>
<dbReference type="Pfam" id="PF13578">
    <property type="entry name" value="Methyltransf_24"/>
    <property type="match status" value="1"/>
</dbReference>
<name>A0A9E7ZLD0_9HYPH</name>
<dbReference type="AlphaFoldDB" id="A0A9E7ZLD0"/>